<dbReference type="Pfam" id="PF24030">
    <property type="entry name" value="DUF7341"/>
    <property type="match status" value="1"/>
</dbReference>
<organism evidence="2 3">
    <name type="scientific">Nocardioides agri</name>
    <dbReference type="NCBI Taxonomy" id="2682843"/>
    <lineage>
        <taxon>Bacteria</taxon>
        <taxon>Bacillati</taxon>
        <taxon>Actinomycetota</taxon>
        <taxon>Actinomycetes</taxon>
        <taxon>Propionibacteriales</taxon>
        <taxon>Nocardioidaceae</taxon>
        <taxon>Nocardioides</taxon>
    </lineage>
</organism>
<reference evidence="2 3" key="1">
    <citation type="submission" date="2019-12" db="EMBL/GenBank/DDBJ databases">
        <authorList>
            <person name="Huq M.A."/>
        </authorList>
    </citation>
    <scope>NUCLEOTIDE SEQUENCE [LARGE SCALE GENOMIC DNA]</scope>
    <source>
        <strain evidence="2 3">MAH-18</strain>
    </source>
</reference>
<sequence>MTAPSRQPMTLADYVRELTEPHTHVETYQTKSLTGPGFIDARHITRAPALLVQLANNDVPSAASDDGPRAGYASKPAARLEALDALVSIDLAVNRWILDIGDQPQHLDTARALQQLHSLAVGADQVTRTAIERDVHRWWIHARIVTGWDSAAWSPDNTCPACGERGTLRIRLAEHIGRCTFKGDDRRDPCGATWDEATIGLLADHIRAESEAERQVRPGAGPCWCPVPEPDVPDLRFQCPACGSARCWNAVHARLLASLREERMGA</sequence>
<protein>
    <recommendedName>
        <fullName evidence="1">DUF7341 domain-containing protein</fullName>
    </recommendedName>
</protein>
<dbReference type="RefSeq" id="WP_157346092.1">
    <property type="nucleotide sequence ID" value="NZ_WSEK01000005.1"/>
</dbReference>
<dbReference type="Proteomes" id="UP000473525">
    <property type="component" value="Unassembled WGS sequence"/>
</dbReference>
<name>A0A6L6XVR3_9ACTN</name>
<proteinExistence type="predicted"/>
<comment type="caution">
    <text evidence="2">The sequence shown here is derived from an EMBL/GenBank/DDBJ whole genome shotgun (WGS) entry which is preliminary data.</text>
</comment>
<accession>A0A6L6XVR3</accession>
<evidence type="ECO:0000259" key="1">
    <source>
        <dbReference type="Pfam" id="PF24030"/>
    </source>
</evidence>
<keyword evidence="3" id="KW-1185">Reference proteome</keyword>
<gene>
    <name evidence="2" type="ORF">GON03_19130</name>
</gene>
<dbReference type="AlphaFoldDB" id="A0A6L6XVR3"/>
<dbReference type="InterPro" id="IPR055765">
    <property type="entry name" value="DUF7341"/>
</dbReference>
<evidence type="ECO:0000313" key="2">
    <source>
        <dbReference type="EMBL" id="MVQ51300.1"/>
    </source>
</evidence>
<evidence type="ECO:0000313" key="3">
    <source>
        <dbReference type="Proteomes" id="UP000473525"/>
    </source>
</evidence>
<feature type="domain" description="DUF7341" evidence="1">
    <location>
        <begin position="11"/>
        <end position="128"/>
    </location>
</feature>
<dbReference type="EMBL" id="WSEK01000005">
    <property type="protein sequence ID" value="MVQ51300.1"/>
    <property type="molecule type" value="Genomic_DNA"/>
</dbReference>